<evidence type="ECO:0000313" key="1">
    <source>
        <dbReference type="EMBL" id="MDJ1479389.1"/>
    </source>
</evidence>
<reference evidence="1" key="1">
    <citation type="submission" date="2023-05" db="EMBL/GenBank/DDBJ databases">
        <authorList>
            <person name="Zhang X."/>
        </authorList>
    </citation>
    <scope>NUCLEOTIDE SEQUENCE</scope>
    <source>
        <strain evidence="1">YF14B1</strain>
    </source>
</reference>
<name>A0AAE3U779_9BACT</name>
<dbReference type="Pfam" id="PF11138">
    <property type="entry name" value="DUF2911"/>
    <property type="match status" value="1"/>
</dbReference>
<evidence type="ECO:0000313" key="2">
    <source>
        <dbReference type="Proteomes" id="UP001241110"/>
    </source>
</evidence>
<gene>
    <name evidence="1" type="ORF">QNI16_02765</name>
</gene>
<dbReference type="InterPro" id="IPR021314">
    <property type="entry name" value="DUF2911"/>
</dbReference>
<dbReference type="Proteomes" id="UP001241110">
    <property type="component" value="Unassembled WGS sequence"/>
</dbReference>
<comment type="caution">
    <text evidence="1">The sequence shown here is derived from an EMBL/GenBank/DDBJ whole genome shotgun (WGS) entry which is preliminary data.</text>
</comment>
<protein>
    <submittedName>
        <fullName evidence="1">DUF2911 domain-containing protein</fullName>
    </submittedName>
</protein>
<proteinExistence type="predicted"/>
<dbReference type="EMBL" id="JASJOS010000001">
    <property type="protein sequence ID" value="MDJ1479389.1"/>
    <property type="molecule type" value="Genomic_DNA"/>
</dbReference>
<dbReference type="RefSeq" id="WP_313975524.1">
    <property type="nucleotide sequence ID" value="NZ_JASJOS010000001.1"/>
</dbReference>
<accession>A0AAE3U779</accession>
<sequence>MKSFIPVITSILLSYQFVSAQSPAKDPVLKTPSLPVSSRVDSIITPRPRTSPVALAQYKSTNMYIRVVYGQPLKRGREVFGVLQPYGQVWRTGANEATEITFTKDVKFGGKPLRAGTYTLFTIPDAEKWTIILNGELGQWGAFSYDPAKNTLTVDTKVDLIKETYEAFTIKFDETKSGADLSLLWDKTKVTIPVAFEK</sequence>
<dbReference type="AlphaFoldDB" id="A0AAE3U779"/>
<organism evidence="1 2">
    <name type="scientific">Xanthocytophaga flava</name>
    <dbReference type="NCBI Taxonomy" id="3048013"/>
    <lineage>
        <taxon>Bacteria</taxon>
        <taxon>Pseudomonadati</taxon>
        <taxon>Bacteroidota</taxon>
        <taxon>Cytophagia</taxon>
        <taxon>Cytophagales</taxon>
        <taxon>Rhodocytophagaceae</taxon>
        <taxon>Xanthocytophaga</taxon>
    </lineage>
</organism>